<sequence>MVGAGFGGLCAIYRMRELGFSVRAIDRASDVGGTWFWNRYPGARCDTESIDYSFSFSEEVQQEWNWTERYAGQPEILRYLQFVADKFELRRHVQFNTVVDSIIFDDSSQLWRVSTQSGETIVSRYVIMASGVLSLPKKDAFPGLESFQGEVLHTSSWPAEGVDFSGKRVAVIGTGSTGVQSIPLIAKEAEQLLVFQRTANWSVPAGNRPLRPGEMDELRSTYPERREASRNALAGMPEQTSMGSALDHTDEDRRRFYEAAWADGGGPRFLRTFNDISRNPAANDTAVAFVSEKIALAVHDPAVAALLTPNDHPFGARRLCVDTDYFATYNRPNVRLINVREAPIQEFTPSGLRTADAEYEFDMVVLATGFDALTGPLLAPNIQGRHGQSLREKWAQGPVTFLGLMVHGFPNLFTVVGPGSPSALGNTVNSIEQHIGVIGTALEFARQKGTPVIEASAKAESEWTKRVAELAAPMLLSTTRSWYNGGNIDGKPNVVLLFTGGMGLYRTICNEEIAAGFPGFELSA</sequence>
<evidence type="ECO:0000256" key="7">
    <source>
        <dbReference type="ARBA" id="ARBA00023033"/>
    </source>
</evidence>
<keyword evidence="4" id="KW-0274">FAD</keyword>
<dbReference type="GO" id="GO:0050661">
    <property type="term" value="F:NADP binding"/>
    <property type="evidence" value="ECO:0007669"/>
    <property type="project" value="InterPro"/>
</dbReference>
<name>A0A6J7JE07_9ZZZZ</name>
<dbReference type="Pfam" id="PF00743">
    <property type="entry name" value="FMO-like"/>
    <property type="match status" value="1"/>
</dbReference>
<dbReference type="GO" id="GO:0050660">
    <property type="term" value="F:flavin adenine dinucleotide binding"/>
    <property type="evidence" value="ECO:0007669"/>
    <property type="project" value="InterPro"/>
</dbReference>
<dbReference type="EMBL" id="CAFBIZ010000004">
    <property type="protein sequence ID" value="CAB4846048.1"/>
    <property type="molecule type" value="Genomic_DNA"/>
</dbReference>
<gene>
    <name evidence="8" type="ORF">UFOPK3268_00068</name>
    <name evidence="9" type="ORF">UFOPK3752_01095</name>
    <name evidence="10" type="ORF">UFOPK4150_01570</name>
</gene>
<comment type="similarity">
    <text evidence="2">Belongs to the FAD-binding monooxygenase family.</text>
</comment>
<evidence type="ECO:0000256" key="5">
    <source>
        <dbReference type="ARBA" id="ARBA00022857"/>
    </source>
</evidence>
<protein>
    <submittedName>
        <fullName evidence="9">Unannotated protein</fullName>
    </submittedName>
</protein>
<comment type="cofactor">
    <cofactor evidence="1">
        <name>FAD</name>
        <dbReference type="ChEBI" id="CHEBI:57692"/>
    </cofactor>
</comment>
<dbReference type="InterPro" id="IPR050775">
    <property type="entry name" value="FAD-binding_Monooxygenases"/>
</dbReference>
<evidence type="ECO:0000313" key="10">
    <source>
        <dbReference type="EMBL" id="CAB5035934.1"/>
    </source>
</evidence>
<keyword evidence="5" id="KW-0521">NADP</keyword>
<reference evidence="9" key="1">
    <citation type="submission" date="2020-05" db="EMBL/GenBank/DDBJ databases">
        <authorList>
            <person name="Chiriac C."/>
            <person name="Salcher M."/>
            <person name="Ghai R."/>
            <person name="Kavagutti S V."/>
        </authorList>
    </citation>
    <scope>NUCLEOTIDE SEQUENCE</scope>
</reference>
<evidence type="ECO:0000256" key="6">
    <source>
        <dbReference type="ARBA" id="ARBA00023002"/>
    </source>
</evidence>
<evidence type="ECO:0000256" key="2">
    <source>
        <dbReference type="ARBA" id="ARBA00010139"/>
    </source>
</evidence>
<dbReference type="EMBL" id="CAFBND010000036">
    <property type="protein sequence ID" value="CAB4941463.1"/>
    <property type="molecule type" value="Genomic_DNA"/>
</dbReference>
<dbReference type="Gene3D" id="3.50.50.60">
    <property type="entry name" value="FAD/NAD(P)-binding domain"/>
    <property type="match status" value="2"/>
</dbReference>
<dbReference type="InterPro" id="IPR036188">
    <property type="entry name" value="FAD/NAD-bd_sf"/>
</dbReference>
<keyword evidence="6" id="KW-0560">Oxidoreductase</keyword>
<dbReference type="AlphaFoldDB" id="A0A6J7JE07"/>
<dbReference type="InterPro" id="IPR020946">
    <property type="entry name" value="Flavin_mOase-like"/>
</dbReference>
<keyword evidence="7" id="KW-0503">Monooxygenase</keyword>
<accession>A0A6J7JE07</accession>
<organism evidence="9">
    <name type="scientific">freshwater metagenome</name>
    <dbReference type="NCBI Taxonomy" id="449393"/>
    <lineage>
        <taxon>unclassified sequences</taxon>
        <taxon>metagenomes</taxon>
        <taxon>ecological metagenomes</taxon>
    </lineage>
</organism>
<evidence type="ECO:0000256" key="1">
    <source>
        <dbReference type="ARBA" id="ARBA00001974"/>
    </source>
</evidence>
<dbReference type="PANTHER" id="PTHR43098">
    <property type="entry name" value="L-ORNITHINE N(5)-MONOOXYGENASE-RELATED"/>
    <property type="match status" value="1"/>
</dbReference>
<dbReference type="PANTHER" id="PTHR43098:SF3">
    <property type="entry name" value="L-ORNITHINE N(5)-MONOOXYGENASE-RELATED"/>
    <property type="match status" value="1"/>
</dbReference>
<evidence type="ECO:0000256" key="3">
    <source>
        <dbReference type="ARBA" id="ARBA00022630"/>
    </source>
</evidence>
<evidence type="ECO:0000256" key="4">
    <source>
        <dbReference type="ARBA" id="ARBA00022827"/>
    </source>
</evidence>
<dbReference type="EMBL" id="CAFBPU010000033">
    <property type="protein sequence ID" value="CAB5035934.1"/>
    <property type="molecule type" value="Genomic_DNA"/>
</dbReference>
<keyword evidence="3" id="KW-0285">Flavoprotein</keyword>
<dbReference type="GO" id="GO:0004499">
    <property type="term" value="F:N,N-dimethylaniline monooxygenase activity"/>
    <property type="evidence" value="ECO:0007669"/>
    <property type="project" value="InterPro"/>
</dbReference>
<dbReference type="SUPFAM" id="SSF51905">
    <property type="entry name" value="FAD/NAD(P)-binding domain"/>
    <property type="match status" value="2"/>
</dbReference>
<evidence type="ECO:0000313" key="8">
    <source>
        <dbReference type="EMBL" id="CAB4846048.1"/>
    </source>
</evidence>
<evidence type="ECO:0000313" key="9">
    <source>
        <dbReference type="EMBL" id="CAB4941463.1"/>
    </source>
</evidence>
<proteinExistence type="inferred from homology"/>